<feature type="compositionally biased region" description="Basic and acidic residues" evidence="1">
    <location>
        <begin position="176"/>
        <end position="185"/>
    </location>
</feature>
<accession>A0AB34GAX1</accession>
<sequence>MAYSAPGPALGVGDTAVATTVPVPALAELRDQQETGRPPSGCLVWFPMVSIPLKGTVRASEKDQGMGGAPPGPPDPTLIAQHRRLRLWGFLQHQVLQSLARVPLASRRFCPRIPGSAPSEPASFHTSPTPTAVSAGSVQDKEVSAGARGGGAAGARGALVKDGGQLQRPQTSLPRSEAEPKFLKF</sequence>
<reference evidence="2 3" key="1">
    <citation type="submission" date="2022-11" db="EMBL/GenBank/DDBJ databases">
        <title>Whole genome sequence of Eschrichtius robustus ER-17-0199.</title>
        <authorList>
            <person name="Bruniche-Olsen A."/>
            <person name="Black A.N."/>
            <person name="Fields C.J."/>
            <person name="Walden K."/>
            <person name="Dewoody J.A."/>
        </authorList>
    </citation>
    <scope>NUCLEOTIDE SEQUENCE [LARGE SCALE GENOMIC DNA]</scope>
    <source>
        <strain evidence="2">ER-17-0199</strain>
        <tissue evidence="2">Blubber</tissue>
    </source>
</reference>
<dbReference type="AlphaFoldDB" id="A0AB34GAX1"/>
<proteinExistence type="predicted"/>
<comment type="caution">
    <text evidence="2">The sequence shown here is derived from an EMBL/GenBank/DDBJ whole genome shotgun (WGS) entry which is preliminary data.</text>
</comment>
<feature type="compositionally biased region" description="Polar residues" evidence="1">
    <location>
        <begin position="124"/>
        <end position="137"/>
    </location>
</feature>
<evidence type="ECO:0000313" key="3">
    <source>
        <dbReference type="Proteomes" id="UP001159641"/>
    </source>
</evidence>
<protein>
    <submittedName>
        <fullName evidence="2">Uncharacterized protein</fullName>
    </submittedName>
</protein>
<gene>
    <name evidence="2" type="ORF">J1605_014911</name>
</gene>
<name>A0AB34GAX1_ESCRO</name>
<dbReference type="Proteomes" id="UP001159641">
    <property type="component" value="Unassembled WGS sequence"/>
</dbReference>
<dbReference type="EMBL" id="JAIQCJ010002321">
    <property type="protein sequence ID" value="KAJ8777047.1"/>
    <property type="molecule type" value="Genomic_DNA"/>
</dbReference>
<evidence type="ECO:0000256" key="1">
    <source>
        <dbReference type="SAM" id="MobiDB-lite"/>
    </source>
</evidence>
<feature type="region of interest" description="Disordered" evidence="1">
    <location>
        <begin position="58"/>
        <end position="78"/>
    </location>
</feature>
<feature type="region of interest" description="Disordered" evidence="1">
    <location>
        <begin position="116"/>
        <end position="185"/>
    </location>
</feature>
<keyword evidence="3" id="KW-1185">Reference proteome</keyword>
<evidence type="ECO:0000313" key="2">
    <source>
        <dbReference type="EMBL" id="KAJ8777047.1"/>
    </source>
</evidence>
<organism evidence="2 3">
    <name type="scientific">Eschrichtius robustus</name>
    <name type="common">California gray whale</name>
    <name type="synonym">Eschrichtius gibbosus</name>
    <dbReference type="NCBI Taxonomy" id="9764"/>
    <lineage>
        <taxon>Eukaryota</taxon>
        <taxon>Metazoa</taxon>
        <taxon>Chordata</taxon>
        <taxon>Craniata</taxon>
        <taxon>Vertebrata</taxon>
        <taxon>Euteleostomi</taxon>
        <taxon>Mammalia</taxon>
        <taxon>Eutheria</taxon>
        <taxon>Laurasiatheria</taxon>
        <taxon>Artiodactyla</taxon>
        <taxon>Whippomorpha</taxon>
        <taxon>Cetacea</taxon>
        <taxon>Mysticeti</taxon>
        <taxon>Eschrichtiidae</taxon>
        <taxon>Eschrichtius</taxon>
    </lineage>
</organism>